<dbReference type="Pfam" id="PF11867">
    <property type="entry name" value="T1RH-like_C"/>
    <property type="match status" value="1"/>
</dbReference>
<gene>
    <name evidence="2" type="ORF">KDK67_07465</name>
</gene>
<evidence type="ECO:0000259" key="1">
    <source>
        <dbReference type="Pfam" id="PF11867"/>
    </source>
</evidence>
<reference evidence="2" key="1">
    <citation type="journal article" date="2021" name="mSystems">
        <title>Bacteria and Archaea Synergistically Convert Glycine Betaine to Biogenic Methane in the Formosa Cold Seep of the South China Sea.</title>
        <authorList>
            <person name="Li L."/>
            <person name="Zhang W."/>
            <person name="Zhang S."/>
            <person name="Song L."/>
            <person name="Sun Q."/>
            <person name="Zhang H."/>
            <person name="Xiang H."/>
            <person name="Dong X."/>
        </authorList>
    </citation>
    <scope>NUCLEOTIDE SEQUENCE</scope>
    <source>
        <strain evidence="2">LLY</strain>
    </source>
</reference>
<feature type="domain" description="Type I restriction enzyme HindI endonuclease subunit-like C-terminal" evidence="1">
    <location>
        <begin position="16"/>
        <end position="73"/>
    </location>
</feature>
<evidence type="ECO:0000313" key="3">
    <source>
        <dbReference type="Proteomes" id="UP001056766"/>
    </source>
</evidence>
<comment type="caution">
    <text evidence="2">The sequence shown here is derived from an EMBL/GenBank/DDBJ whole genome shotgun (WGS) entry which is preliminary data.</text>
</comment>
<dbReference type="InterPro" id="IPR021810">
    <property type="entry name" value="T1RH-like_C"/>
</dbReference>
<dbReference type="EMBL" id="JAGSOI010000025">
    <property type="protein sequence ID" value="MCM1986833.1"/>
    <property type="molecule type" value="Genomic_DNA"/>
</dbReference>
<protein>
    <submittedName>
        <fullName evidence="2">DUF3387 domain-containing protein</fullName>
    </submittedName>
</protein>
<dbReference type="RefSeq" id="WP_420846930.1">
    <property type="nucleotide sequence ID" value="NZ_JAGSOI010000025.1"/>
</dbReference>
<organism evidence="2 3">
    <name type="scientific">Methanococcoides seepicolus</name>
    <dbReference type="NCBI Taxonomy" id="2828780"/>
    <lineage>
        <taxon>Archaea</taxon>
        <taxon>Methanobacteriati</taxon>
        <taxon>Methanobacteriota</taxon>
        <taxon>Stenosarchaea group</taxon>
        <taxon>Methanomicrobia</taxon>
        <taxon>Methanosarcinales</taxon>
        <taxon>Methanosarcinaceae</taxon>
        <taxon>Methanococcoides</taxon>
    </lineage>
</organism>
<keyword evidence="3" id="KW-1185">Reference proteome</keyword>
<sequence>MKAWSTFKIIKSTGHAVSKSIFETLDELAVIDWKHKQDQQKKMLQKVKRSLYKLGYDVNTADKESKNIIHLVRNIL</sequence>
<evidence type="ECO:0000313" key="2">
    <source>
        <dbReference type="EMBL" id="MCM1986833.1"/>
    </source>
</evidence>
<reference evidence="2" key="2">
    <citation type="submission" date="2021-04" db="EMBL/GenBank/DDBJ databases">
        <authorList>
            <person name="Dong X."/>
        </authorList>
    </citation>
    <scope>NUCLEOTIDE SEQUENCE</scope>
    <source>
        <strain evidence="2">LLY</strain>
    </source>
</reference>
<dbReference type="AlphaFoldDB" id="A0A9E5DBV9"/>
<name>A0A9E5DBV9_9EURY</name>
<proteinExistence type="predicted"/>
<accession>A0A9E5DBV9</accession>
<dbReference type="Proteomes" id="UP001056766">
    <property type="component" value="Unassembled WGS sequence"/>
</dbReference>